<protein>
    <submittedName>
        <fullName evidence="1">Uncharacterized protein</fullName>
    </submittedName>
</protein>
<accession>A0ACB7SU56</accession>
<evidence type="ECO:0000313" key="1">
    <source>
        <dbReference type="EMBL" id="KAH6937454.1"/>
    </source>
</evidence>
<gene>
    <name evidence="1" type="ORF">HPB50_000716</name>
</gene>
<comment type="caution">
    <text evidence="1">The sequence shown here is derived from an EMBL/GenBank/DDBJ whole genome shotgun (WGS) entry which is preliminary data.</text>
</comment>
<keyword evidence="2" id="KW-1185">Reference proteome</keyword>
<reference evidence="1" key="1">
    <citation type="submission" date="2020-05" db="EMBL/GenBank/DDBJ databases">
        <title>Large-scale comparative analyses of tick genomes elucidate their genetic diversity and vector capacities.</title>
        <authorList>
            <person name="Jia N."/>
            <person name="Wang J."/>
            <person name="Shi W."/>
            <person name="Du L."/>
            <person name="Sun Y."/>
            <person name="Zhan W."/>
            <person name="Jiang J."/>
            <person name="Wang Q."/>
            <person name="Zhang B."/>
            <person name="Ji P."/>
            <person name="Sakyi L.B."/>
            <person name="Cui X."/>
            <person name="Yuan T."/>
            <person name="Jiang B."/>
            <person name="Yang W."/>
            <person name="Lam T.T.-Y."/>
            <person name="Chang Q."/>
            <person name="Ding S."/>
            <person name="Wang X."/>
            <person name="Zhu J."/>
            <person name="Ruan X."/>
            <person name="Zhao L."/>
            <person name="Wei J."/>
            <person name="Que T."/>
            <person name="Du C."/>
            <person name="Cheng J."/>
            <person name="Dai P."/>
            <person name="Han X."/>
            <person name="Huang E."/>
            <person name="Gao Y."/>
            <person name="Liu J."/>
            <person name="Shao H."/>
            <person name="Ye R."/>
            <person name="Li L."/>
            <person name="Wei W."/>
            <person name="Wang X."/>
            <person name="Wang C."/>
            <person name="Yang T."/>
            <person name="Huo Q."/>
            <person name="Li W."/>
            <person name="Guo W."/>
            <person name="Chen H."/>
            <person name="Zhou L."/>
            <person name="Ni X."/>
            <person name="Tian J."/>
            <person name="Zhou Y."/>
            <person name="Sheng Y."/>
            <person name="Liu T."/>
            <person name="Pan Y."/>
            <person name="Xia L."/>
            <person name="Li J."/>
            <person name="Zhao F."/>
            <person name="Cao W."/>
        </authorList>
    </citation>
    <scope>NUCLEOTIDE SEQUENCE</scope>
    <source>
        <strain evidence="1">Hyas-2018</strain>
    </source>
</reference>
<evidence type="ECO:0000313" key="2">
    <source>
        <dbReference type="Proteomes" id="UP000821845"/>
    </source>
</evidence>
<dbReference type="Proteomes" id="UP000821845">
    <property type="component" value="Chromosome 2"/>
</dbReference>
<proteinExistence type="predicted"/>
<dbReference type="EMBL" id="CM023482">
    <property type="protein sequence ID" value="KAH6937454.1"/>
    <property type="molecule type" value="Genomic_DNA"/>
</dbReference>
<sequence>MQQLACHLSALASPKSCPRLRSDKLREREKERATVRAGRRNNATKVNGFGNDYEAASKAPPPHRRTSPTYNIVDEWAAVTR</sequence>
<organism evidence="1 2">
    <name type="scientific">Hyalomma asiaticum</name>
    <name type="common">Tick</name>
    <dbReference type="NCBI Taxonomy" id="266040"/>
    <lineage>
        <taxon>Eukaryota</taxon>
        <taxon>Metazoa</taxon>
        <taxon>Ecdysozoa</taxon>
        <taxon>Arthropoda</taxon>
        <taxon>Chelicerata</taxon>
        <taxon>Arachnida</taxon>
        <taxon>Acari</taxon>
        <taxon>Parasitiformes</taxon>
        <taxon>Ixodida</taxon>
        <taxon>Ixodoidea</taxon>
        <taxon>Ixodidae</taxon>
        <taxon>Hyalomminae</taxon>
        <taxon>Hyalomma</taxon>
    </lineage>
</organism>
<name>A0ACB7SU56_HYAAI</name>